<evidence type="ECO:0000256" key="2">
    <source>
        <dbReference type="ARBA" id="ARBA00012528"/>
    </source>
</evidence>
<dbReference type="InterPro" id="IPR043128">
    <property type="entry name" value="Rev_trsase/Diguanyl_cyclase"/>
</dbReference>
<name>A0A7J0BRE2_9BACT</name>
<dbReference type="SUPFAM" id="SSF55073">
    <property type="entry name" value="Nucleotide cyclase"/>
    <property type="match status" value="1"/>
</dbReference>
<keyword evidence="6 8" id="KW-0472">Membrane</keyword>
<dbReference type="PANTHER" id="PTHR45138:SF9">
    <property type="entry name" value="DIGUANYLATE CYCLASE DGCM-RELATED"/>
    <property type="match status" value="1"/>
</dbReference>
<dbReference type="Pfam" id="PF00990">
    <property type="entry name" value="GGDEF"/>
    <property type="match status" value="1"/>
</dbReference>
<dbReference type="AlphaFoldDB" id="A0A7J0BRE2"/>
<organism evidence="10 11">
    <name type="scientific">Desulfovibrio psychrotolerans</name>
    <dbReference type="NCBI Taxonomy" id="415242"/>
    <lineage>
        <taxon>Bacteria</taxon>
        <taxon>Pseudomonadati</taxon>
        <taxon>Thermodesulfobacteriota</taxon>
        <taxon>Desulfovibrionia</taxon>
        <taxon>Desulfovibrionales</taxon>
        <taxon>Desulfovibrionaceae</taxon>
        <taxon>Desulfovibrio</taxon>
    </lineage>
</organism>
<dbReference type="Pfam" id="PF02743">
    <property type="entry name" value="dCache_1"/>
    <property type="match status" value="1"/>
</dbReference>
<proteinExistence type="predicted"/>
<gene>
    <name evidence="10" type="ORF">DSM19430T_09710</name>
</gene>
<evidence type="ECO:0000313" key="11">
    <source>
        <dbReference type="Proteomes" id="UP000503820"/>
    </source>
</evidence>
<dbReference type="PROSITE" id="PS50887">
    <property type="entry name" value="GGDEF"/>
    <property type="match status" value="1"/>
</dbReference>
<feature type="transmembrane region" description="Helical" evidence="8">
    <location>
        <begin position="315"/>
        <end position="337"/>
    </location>
</feature>
<comment type="caution">
    <text evidence="10">The sequence shown here is derived from an EMBL/GenBank/DDBJ whole genome shotgun (WGS) entry which is preliminary data.</text>
</comment>
<dbReference type="CDD" id="cd12912">
    <property type="entry name" value="PDC2_MCP_like"/>
    <property type="match status" value="1"/>
</dbReference>
<evidence type="ECO:0000259" key="9">
    <source>
        <dbReference type="PROSITE" id="PS50887"/>
    </source>
</evidence>
<keyword evidence="11" id="KW-1185">Reference proteome</keyword>
<dbReference type="EC" id="2.7.7.65" evidence="2"/>
<sequence length="517" mass="57684">MANHLVFRRFWSISPKDRYSFTQVVRMVLRSDKAKLVSVLSGIMLAAFVFIAVVNYQVSRRFIREEIVNSSLPLLRDTIFSEIHSDLMQPIHVSSVMANDTFLKDWALSGERDPELVRKYLLRIHEEFGFFSTFFVSAATGRYYHFNDVLKTVAREDEHDGWYYSFLDSPMIMRLDVDTNEAADNALTVFINYRVLDYDGNTIGVTGVGLHMETLARFFGGFAHLGGRTVFLTDTRGQVQVHPNTALVMKSGLADVTTPEAAAAVLKERNAAVDFAYEGDDGYVYLTARYIPEIDWYLVVQQPEQIALLSARENLVRTVGAGVLVTLAVLMVSVLTVNRYQRRLEEQARTDVLTGLDNRRGLEMKFALLHAMMGRGGLPFSLAVMDLNGFKDINDTYGHAAGDHVLQGFSRLAEECFRETDTIARWGGDEFMLLIMGGEAAAGAVLERFRERLAAEPVARADGRDIFVSVSCGLSAVLPEDTLDSAYLRADKAMYADKRDVAGPCAPYAPHSGGGER</sequence>
<evidence type="ECO:0000256" key="7">
    <source>
        <dbReference type="ARBA" id="ARBA00034247"/>
    </source>
</evidence>
<dbReference type="GO" id="GO:0005886">
    <property type="term" value="C:plasma membrane"/>
    <property type="evidence" value="ECO:0007669"/>
    <property type="project" value="UniProtKB-SubCell"/>
</dbReference>
<dbReference type="EMBL" id="BLVP01000005">
    <property type="protein sequence ID" value="GFM36287.1"/>
    <property type="molecule type" value="Genomic_DNA"/>
</dbReference>
<evidence type="ECO:0000256" key="3">
    <source>
        <dbReference type="ARBA" id="ARBA00022475"/>
    </source>
</evidence>
<dbReference type="CDD" id="cd01949">
    <property type="entry name" value="GGDEF"/>
    <property type="match status" value="1"/>
</dbReference>
<feature type="domain" description="GGDEF" evidence="9">
    <location>
        <begin position="378"/>
        <end position="512"/>
    </location>
</feature>
<feature type="transmembrane region" description="Helical" evidence="8">
    <location>
        <begin position="36"/>
        <end position="56"/>
    </location>
</feature>
<dbReference type="CDD" id="cd18773">
    <property type="entry name" value="PDC1_HK_sensor"/>
    <property type="match status" value="1"/>
</dbReference>
<keyword evidence="3" id="KW-1003">Cell membrane</keyword>
<evidence type="ECO:0000256" key="1">
    <source>
        <dbReference type="ARBA" id="ARBA00004651"/>
    </source>
</evidence>
<dbReference type="InterPro" id="IPR029787">
    <property type="entry name" value="Nucleotide_cyclase"/>
</dbReference>
<dbReference type="Gene3D" id="3.30.70.270">
    <property type="match status" value="1"/>
</dbReference>
<comment type="catalytic activity">
    <reaction evidence="7">
        <text>2 GTP = 3',3'-c-di-GMP + 2 diphosphate</text>
        <dbReference type="Rhea" id="RHEA:24898"/>
        <dbReference type="ChEBI" id="CHEBI:33019"/>
        <dbReference type="ChEBI" id="CHEBI:37565"/>
        <dbReference type="ChEBI" id="CHEBI:58805"/>
        <dbReference type="EC" id="2.7.7.65"/>
    </reaction>
</comment>
<keyword evidence="4 8" id="KW-0812">Transmembrane</keyword>
<dbReference type="InterPro" id="IPR050469">
    <property type="entry name" value="Diguanylate_Cyclase"/>
</dbReference>
<dbReference type="InterPro" id="IPR000160">
    <property type="entry name" value="GGDEF_dom"/>
</dbReference>
<keyword evidence="5 8" id="KW-1133">Transmembrane helix</keyword>
<protein>
    <recommendedName>
        <fullName evidence="2">diguanylate cyclase</fullName>
        <ecNumber evidence="2">2.7.7.65</ecNumber>
    </recommendedName>
</protein>
<dbReference type="PANTHER" id="PTHR45138">
    <property type="entry name" value="REGULATORY COMPONENTS OF SENSORY TRANSDUCTION SYSTEM"/>
    <property type="match status" value="1"/>
</dbReference>
<dbReference type="SMART" id="SM00267">
    <property type="entry name" value="GGDEF"/>
    <property type="match status" value="1"/>
</dbReference>
<dbReference type="Proteomes" id="UP000503820">
    <property type="component" value="Unassembled WGS sequence"/>
</dbReference>
<accession>A0A7J0BRE2</accession>
<evidence type="ECO:0000256" key="8">
    <source>
        <dbReference type="SAM" id="Phobius"/>
    </source>
</evidence>
<dbReference type="InterPro" id="IPR033479">
    <property type="entry name" value="dCache_1"/>
</dbReference>
<reference evidence="10 11" key="1">
    <citation type="submission" date="2020-05" db="EMBL/GenBank/DDBJ databases">
        <title>Draft genome sequence of Desulfovibrio psychrotolerans JS1T.</title>
        <authorList>
            <person name="Ueno A."/>
            <person name="Tamazawa S."/>
            <person name="Tamamura S."/>
            <person name="Murakami T."/>
            <person name="Kiyama T."/>
            <person name="Inomata H."/>
            <person name="Amano Y."/>
            <person name="Miyakawa K."/>
            <person name="Tamaki H."/>
            <person name="Naganuma T."/>
            <person name="Kaneko K."/>
        </authorList>
    </citation>
    <scope>NUCLEOTIDE SEQUENCE [LARGE SCALE GENOMIC DNA]</scope>
    <source>
        <strain evidence="10 11">JS1</strain>
    </source>
</reference>
<dbReference type="NCBIfam" id="TIGR00254">
    <property type="entry name" value="GGDEF"/>
    <property type="match status" value="1"/>
</dbReference>
<evidence type="ECO:0000256" key="5">
    <source>
        <dbReference type="ARBA" id="ARBA00022989"/>
    </source>
</evidence>
<evidence type="ECO:0000256" key="4">
    <source>
        <dbReference type="ARBA" id="ARBA00022692"/>
    </source>
</evidence>
<comment type="subcellular location">
    <subcellularLocation>
        <location evidence="1">Cell membrane</location>
        <topology evidence="1">Multi-pass membrane protein</topology>
    </subcellularLocation>
</comment>
<evidence type="ECO:0000256" key="6">
    <source>
        <dbReference type="ARBA" id="ARBA00023136"/>
    </source>
</evidence>
<dbReference type="GO" id="GO:0052621">
    <property type="term" value="F:diguanylate cyclase activity"/>
    <property type="evidence" value="ECO:0007669"/>
    <property type="project" value="UniProtKB-EC"/>
</dbReference>
<evidence type="ECO:0000313" key="10">
    <source>
        <dbReference type="EMBL" id="GFM36287.1"/>
    </source>
</evidence>
<dbReference type="Gene3D" id="3.30.450.20">
    <property type="entry name" value="PAS domain"/>
    <property type="match status" value="1"/>
</dbReference>